<dbReference type="RefSeq" id="WP_300742777.1">
    <property type="nucleotide sequence ID" value="NZ_CP145316.1"/>
</dbReference>
<evidence type="ECO:0000313" key="3">
    <source>
        <dbReference type="Proteomes" id="UP001434737"/>
    </source>
</evidence>
<reference evidence="2 3" key="1">
    <citation type="submission" date="2024-02" db="EMBL/GenBank/DDBJ databases">
        <title>Genome and pathogenicity analysis of Helicobacter mastomyrinus isolated from mice.</title>
        <authorList>
            <person name="Zhu L."/>
        </authorList>
    </citation>
    <scope>NUCLEOTIDE SEQUENCE [LARGE SCALE GENOMIC DNA]</scope>
    <source>
        <strain evidence="2 3">Hm-17</strain>
    </source>
</reference>
<dbReference type="Pfam" id="PF24963">
    <property type="entry name" value="DUF7768"/>
    <property type="match status" value="1"/>
</dbReference>
<name>A0ABZ3F6D6_9HELI</name>
<sequence>MMIFVSSPYAAVLSSIKDEAEALSTITSLALDGCKAVVDMGYIPLSPVLAFEGVYNERTQRDCAIGASLEMLKKCDAIYIVRSPYNEYSQGMILEKELATRLNMLIYEGVRNGNTRL</sequence>
<dbReference type="Gene3D" id="3.40.50.10400">
    <property type="entry name" value="Hypothetical protein PA1492"/>
    <property type="match status" value="1"/>
</dbReference>
<protein>
    <submittedName>
        <fullName evidence="2">DUF4406 domain-containing protein</fullName>
    </submittedName>
</protein>
<gene>
    <name evidence="2" type="ORF">V3I05_03365</name>
</gene>
<evidence type="ECO:0000259" key="1">
    <source>
        <dbReference type="Pfam" id="PF24963"/>
    </source>
</evidence>
<feature type="domain" description="DUF7768" evidence="1">
    <location>
        <begin position="2"/>
        <end position="106"/>
    </location>
</feature>
<accession>A0ABZ3F6D6</accession>
<proteinExistence type="predicted"/>
<evidence type="ECO:0000313" key="2">
    <source>
        <dbReference type="EMBL" id="XAM18733.1"/>
    </source>
</evidence>
<organism evidence="2 3">
    <name type="scientific">Helicobacter mastomyrinus</name>
    <dbReference type="NCBI Taxonomy" id="287948"/>
    <lineage>
        <taxon>Bacteria</taxon>
        <taxon>Pseudomonadati</taxon>
        <taxon>Campylobacterota</taxon>
        <taxon>Epsilonproteobacteria</taxon>
        <taxon>Campylobacterales</taxon>
        <taxon>Helicobacteraceae</taxon>
        <taxon>Helicobacter</taxon>
    </lineage>
</organism>
<dbReference type="Proteomes" id="UP001434737">
    <property type="component" value="Chromosome"/>
</dbReference>
<dbReference type="EMBL" id="CP145316">
    <property type="protein sequence ID" value="XAM18733.1"/>
    <property type="molecule type" value="Genomic_DNA"/>
</dbReference>
<dbReference type="InterPro" id="IPR056670">
    <property type="entry name" value="DUF7768"/>
</dbReference>
<keyword evidence="3" id="KW-1185">Reference proteome</keyword>